<proteinExistence type="inferred from homology"/>
<dbReference type="GO" id="GO:0004823">
    <property type="term" value="F:leucine-tRNA ligase activity"/>
    <property type="evidence" value="ECO:0007669"/>
    <property type="project" value="InterPro"/>
</dbReference>
<feature type="non-terminal residue" evidence="3">
    <location>
        <position position="1"/>
    </location>
</feature>
<evidence type="ECO:0000313" key="3">
    <source>
        <dbReference type="EMBL" id="PIO64231.1"/>
    </source>
</evidence>
<keyword evidence="4" id="KW-1185">Reference proteome</keyword>
<dbReference type="PANTHER" id="PTHR45794">
    <property type="entry name" value="LEUCYL-TRNA SYNTHETASE"/>
    <property type="match status" value="1"/>
</dbReference>
<evidence type="ECO:0000313" key="4">
    <source>
        <dbReference type="Proteomes" id="UP000230423"/>
    </source>
</evidence>
<gene>
    <name evidence="3" type="ORF">TELCIR_14149</name>
</gene>
<comment type="similarity">
    <text evidence="1">Belongs to the class-I aminoacyl-tRNA synthetase family.</text>
</comment>
<dbReference type="GO" id="GO:0006429">
    <property type="term" value="P:leucyl-tRNA aminoacylation"/>
    <property type="evidence" value="ECO:0007669"/>
    <property type="project" value="InterPro"/>
</dbReference>
<accession>A0A2G9U1T1</accession>
<dbReference type="GO" id="GO:0005524">
    <property type="term" value="F:ATP binding"/>
    <property type="evidence" value="ECO:0007669"/>
    <property type="project" value="InterPro"/>
</dbReference>
<dbReference type="InterPro" id="IPR054509">
    <property type="entry name" value="LARS1_ULD"/>
</dbReference>
<dbReference type="Proteomes" id="UP000230423">
    <property type="component" value="Unassembled WGS sequence"/>
</dbReference>
<evidence type="ECO:0000259" key="2">
    <source>
        <dbReference type="Pfam" id="PF22947"/>
    </source>
</evidence>
<sequence>TKLPWDPQYLIESLSDSTIYNAYYTVAHMLQQGSLDGSIVGPAGIRADQMTDAVWDYIFLGNVYDSATMPVPEEKLIALPRFTITLWRYQDAVGGDRKLISNVDPLSMNEQLQDNDTFVVDYEKKLVSIKSNGSTHPLGETIVYVAQ</sequence>
<dbReference type="PANTHER" id="PTHR45794:SF1">
    <property type="entry name" value="LEUCINE--TRNA LIGASE, CYTOPLASMIC"/>
    <property type="match status" value="1"/>
</dbReference>
<dbReference type="Pfam" id="PF22947">
    <property type="entry name" value="ULD_3"/>
    <property type="match status" value="1"/>
</dbReference>
<evidence type="ECO:0000256" key="1">
    <source>
        <dbReference type="ARBA" id="ARBA00005594"/>
    </source>
</evidence>
<dbReference type="OrthoDB" id="3014265at2759"/>
<dbReference type="InterPro" id="IPR004493">
    <property type="entry name" value="Leu-tRNA-synth_Ia_arc/euk"/>
</dbReference>
<organism evidence="3 4">
    <name type="scientific">Teladorsagia circumcincta</name>
    <name type="common">Brown stomach worm</name>
    <name type="synonym">Ostertagia circumcincta</name>
    <dbReference type="NCBI Taxonomy" id="45464"/>
    <lineage>
        <taxon>Eukaryota</taxon>
        <taxon>Metazoa</taxon>
        <taxon>Ecdysozoa</taxon>
        <taxon>Nematoda</taxon>
        <taxon>Chromadorea</taxon>
        <taxon>Rhabditida</taxon>
        <taxon>Rhabditina</taxon>
        <taxon>Rhabditomorpha</taxon>
        <taxon>Strongyloidea</taxon>
        <taxon>Trichostrongylidae</taxon>
        <taxon>Teladorsagia</taxon>
    </lineage>
</organism>
<name>A0A2G9U1T1_TELCI</name>
<feature type="domain" description="Leucine--tRNA ligase ubiquitin-like" evidence="2">
    <location>
        <begin position="80"/>
        <end position="146"/>
    </location>
</feature>
<dbReference type="AlphaFoldDB" id="A0A2G9U1T1"/>
<protein>
    <recommendedName>
        <fullName evidence="2">Leucine--tRNA ligase ubiquitin-like domain-containing protein</fullName>
    </recommendedName>
</protein>
<dbReference type="InterPro" id="IPR014729">
    <property type="entry name" value="Rossmann-like_a/b/a_fold"/>
</dbReference>
<dbReference type="Gene3D" id="3.40.50.620">
    <property type="entry name" value="HUPs"/>
    <property type="match status" value="1"/>
</dbReference>
<dbReference type="EMBL" id="KZ350094">
    <property type="protein sequence ID" value="PIO64231.1"/>
    <property type="molecule type" value="Genomic_DNA"/>
</dbReference>
<reference evidence="3 4" key="1">
    <citation type="submission" date="2015-09" db="EMBL/GenBank/DDBJ databases">
        <title>Draft genome of the parasitic nematode Teladorsagia circumcincta isolate WARC Sus (inbred).</title>
        <authorList>
            <person name="Mitreva M."/>
        </authorList>
    </citation>
    <scope>NUCLEOTIDE SEQUENCE [LARGE SCALE GENOMIC DNA]</scope>
    <source>
        <strain evidence="3 4">S</strain>
    </source>
</reference>